<dbReference type="Pfam" id="PF00043">
    <property type="entry name" value="GST_C"/>
    <property type="match status" value="1"/>
</dbReference>
<evidence type="ECO:0000313" key="5">
    <source>
        <dbReference type="Proteomes" id="UP000282574"/>
    </source>
</evidence>
<evidence type="ECO:0000259" key="2">
    <source>
        <dbReference type="PROSITE" id="PS50404"/>
    </source>
</evidence>
<evidence type="ECO:0000256" key="1">
    <source>
        <dbReference type="RuleBase" id="RU003494"/>
    </source>
</evidence>
<sequence>MMKIVGRKQKHILRDRGHSMKLYHMPSACSLADLIVLEWIGVPHEIVRMSLESIKSPDYLTINANGTVPLLEHGDFSLTENVAILGYLADLYPEARLLGDGTPHDRAEVMRWLGFLNSDVHMTFKPIFMPTRFLQNQAFAGAIADTARIRVRTYLERLDARLDGRNWLTGERSIADPYLFVILRWAIDTQVGLQGFENLSRFVDRMNLDAGVRAALATEAELKPS</sequence>
<evidence type="ECO:0000259" key="3">
    <source>
        <dbReference type="PROSITE" id="PS50405"/>
    </source>
</evidence>
<dbReference type="PROSITE" id="PS50404">
    <property type="entry name" value="GST_NTER"/>
    <property type="match status" value="1"/>
</dbReference>
<protein>
    <submittedName>
        <fullName evidence="4">Glutathione S-transferase</fullName>
    </submittedName>
</protein>
<dbReference type="InterPro" id="IPR010987">
    <property type="entry name" value="Glutathione-S-Trfase_C-like"/>
</dbReference>
<name>A0AB37UAG4_9CYAN</name>
<accession>A0AB37UAG4</accession>
<dbReference type="Proteomes" id="UP000282574">
    <property type="component" value="Unassembled WGS sequence"/>
</dbReference>
<reference evidence="4 5" key="1">
    <citation type="journal article" date="2019" name="Genome Biol. Evol.">
        <title>Day and night: Metabolic profiles and evolutionary relationships of six axenic non-marine cyanobacteria.</title>
        <authorList>
            <person name="Will S.E."/>
            <person name="Henke P."/>
            <person name="Boedeker C."/>
            <person name="Huang S."/>
            <person name="Brinkmann H."/>
            <person name="Rohde M."/>
            <person name="Jarek M."/>
            <person name="Friedl T."/>
            <person name="Seufert S."/>
            <person name="Schumacher M."/>
            <person name="Overmann J."/>
            <person name="Neumann-Schaal M."/>
            <person name="Petersen J."/>
        </authorList>
    </citation>
    <scope>NUCLEOTIDE SEQUENCE [LARGE SCALE GENOMIC DNA]</scope>
    <source>
        <strain evidence="4 5">SAG 39.79</strain>
    </source>
</reference>
<dbReference type="SFLD" id="SFLDG00358">
    <property type="entry name" value="Main_(cytGST)"/>
    <property type="match status" value="1"/>
</dbReference>
<dbReference type="Pfam" id="PF02798">
    <property type="entry name" value="GST_N"/>
    <property type="match status" value="1"/>
</dbReference>
<dbReference type="CDD" id="cd03188">
    <property type="entry name" value="GST_C_Beta"/>
    <property type="match status" value="1"/>
</dbReference>
<dbReference type="SFLD" id="SFLDS00019">
    <property type="entry name" value="Glutathione_Transferase_(cytos"/>
    <property type="match status" value="1"/>
</dbReference>
<dbReference type="AlphaFoldDB" id="A0AB37UAG4"/>
<dbReference type="PROSITE" id="PS50405">
    <property type="entry name" value="GST_CTER"/>
    <property type="match status" value="1"/>
</dbReference>
<dbReference type="Gene3D" id="1.20.1050.10">
    <property type="match status" value="1"/>
</dbReference>
<dbReference type="InterPro" id="IPR004046">
    <property type="entry name" value="GST_C"/>
</dbReference>
<dbReference type="PANTHER" id="PTHR44051">
    <property type="entry name" value="GLUTATHIONE S-TRANSFERASE-RELATED"/>
    <property type="match status" value="1"/>
</dbReference>
<dbReference type="CDD" id="cd03057">
    <property type="entry name" value="GST_N_Beta"/>
    <property type="match status" value="1"/>
</dbReference>
<evidence type="ECO:0000313" key="4">
    <source>
        <dbReference type="EMBL" id="RUT00703.1"/>
    </source>
</evidence>
<dbReference type="InterPro" id="IPR040079">
    <property type="entry name" value="Glutathione_S-Trfase"/>
</dbReference>
<dbReference type="InterPro" id="IPR004045">
    <property type="entry name" value="Glutathione_S-Trfase_N"/>
</dbReference>
<dbReference type="Gene3D" id="3.40.30.10">
    <property type="entry name" value="Glutaredoxin"/>
    <property type="match status" value="1"/>
</dbReference>
<dbReference type="PANTHER" id="PTHR44051:SF8">
    <property type="entry name" value="GLUTATHIONE S-TRANSFERASE GSTA"/>
    <property type="match status" value="1"/>
</dbReference>
<dbReference type="InterPro" id="IPR036249">
    <property type="entry name" value="Thioredoxin-like_sf"/>
</dbReference>
<dbReference type="EMBL" id="RSCK01000140">
    <property type="protein sequence ID" value="RUT00703.1"/>
    <property type="molecule type" value="Genomic_DNA"/>
</dbReference>
<comment type="similarity">
    <text evidence="1">Belongs to the GST superfamily.</text>
</comment>
<dbReference type="SFLD" id="SFLDG01150">
    <property type="entry name" value="Main.1:_Beta-like"/>
    <property type="match status" value="1"/>
</dbReference>
<gene>
    <name evidence="4" type="primary">gst</name>
    <name evidence="4" type="ORF">DSM107010_67260</name>
</gene>
<organism evidence="4 5">
    <name type="scientific">Chroococcidiopsis cubana SAG 39.79</name>
    <dbReference type="NCBI Taxonomy" id="388085"/>
    <lineage>
        <taxon>Bacteria</taxon>
        <taxon>Bacillati</taxon>
        <taxon>Cyanobacteriota</taxon>
        <taxon>Cyanophyceae</taxon>
        <taxon>Chroococcidiopsidales</taxon>
        <taxon>Chroococcidiopsidaceae</taxon>
        <taxon>Chroococcidiopsis</taxon>
    </lineage>
</organism>
<comment type="caution">
    <text evidence="4">The sequence shown here is derived from an EMBL/GenBank/DDBJ whole genome shotgun (WGS) entry which is preliminary data.</text>
</comment>
<dbReference type="SUPFAM" id="SSF52833">
    <property type="entry name" value="Thioredoxin-like"/>
    <property type="match status" value="1"/>
</dbReference>
<feature type="domain" description="GST C-terminal" evidence="3">
    <location>
        <begin position="102"/>
        <end position="225"/>
    </location>
</feature>
<feature type="domain" description="GST N-terminal" evidence="2">
    <location>
        <begin position="17"/>
        <end position="96"/>
    </location>
</feature>
<proteinExistence type="inferred from homology"/>
<dbReference type="InterPro" id="IPR036282">
    <property type="entry name" value="Glutathione-S-Trfase_C_sf"/>
</dbReference>
<dbReference type="SUPFAM" id="SSF47616">
    <property type="entry name" value="GST C-terminal domain-like"/>
    <property type="match status" value="1"/>
</dbReference>
<keyword evidence="5" id="KW-1185">Reference proteome</keyword>